<evidence type="ECO:0000313" key="1">
    <source>
        <dbReference type="EMBL" id="THJ65650.1"/>
    </source>
</evidence>
<gene>
    <name evidence="1" type="ORF">E8P82_11810</name>
</gene>
<comment type="caution">
    <text evidence="1">The sequence shown here is derived from an EMBL/GenBank/DDBJ whole genome shotgun (WGS) entry which is preliminary data.</text>
</comment>
<reference evidence="1 2" key="1">
    <citation type="submission" date="2019-04" db="EMBL/GenBank/DDBJ databases">
        <authorList>
            <person name="Liu Q."/>
            <person name="Xin Y.-H."/>
        </authorList>
    </citation>
    <scope>NUCLEOTIDE SEQUENCE [LARGE SCALE GENOMIC DNA]</scope>
    <source>
        <strain evidence="1 2">AM23</strain>
    </source>
</reference>
<dbReference type="Proteomes" id="UP000305233">
    <property type="component" value="Unassembled WGS sequence"/>
</dbReference>
<keyword evidence="2" id="KW-1185">Reference proteome</keyword>
<dbReference type="AlphaFoldDB" id="A0A4S5E2S5"/>
<protein>
    <submittedName>
        <fullName evidence="1">Uncharacterized protein</fullName>
    </submittedName>
</protein>
<proteinExistence type="predicted"/>
<dbReference type="EMBL" id="SSWH01000010">
    <property type="protein sequence ID" value="THJ65650.1"/>
    <property type="molecule type" value="Genomic_DNA"/>
</dbReference>
<name>A0A4S5E2S5_9MICC</name>
<sequence>MNESIYVISVGFMLIFLGGLTFHRMTSKRTPEGARALLRPSGRLALMGVLLTAAYVFSLPGVYHVLEAIVPISNGTDFIAKCCAMTAVGVLGVHLAVAYGSETATTWIIGKRGLLVGVIAASGVLFTLLVADTPEASPRLEMYQGQRAVELNEWIVLAYTAYVLAPLLLPLLRDGRRNPLRLGRLASRLIFAGFIFSIARALAYPLELHAGPEAFYIFELVTHVSTACVVLGLWVFAIARRHRLARKTLDIGLSIK</sequence>
<dbReference type="RefSeq" id="WP_136455112.1">
    <property type="nucleotide sequence ID" value="NZ_SSWH01000010.1"/>
</dbReference>
<organism evidence="1 2">
    <name type="scientific">Arthrobacter echini</name>
    <dbReference type="NCBI Taxonomy" id="1529066"/>
    <lineage>
        <taxon>Bacteria</taxon>
        <taxon>Bacillati</taxon>
        <taxon>Actinomycetota</taxon>
        <taxon>Actinomycetes</taxon>
        <taxon>Micrococcales</taxon>
        <taxon>Micrococcaceae</taxon>
        <taxon>Arthrobacter</taxon>
    </lineage>
</organism>
<accession>A0A4S5E2S5</accession>
<dbReference type="OrthoDB" id="4923090at2"/>
<evidence type="ECO:0000313" key="2">
    <source>
        <dbReference type="Proteomes" id="UP000305233"/>
    </source>
</evidence>